<evidence type="ECO:0000256" key="1">
    <source>
        <dbReference type="ARBA" id="ARBA00022679"/>
    </source>
</evidence>
<dbReference type="Pfam" id="PF00583">
    <property type="entry name" value="Acetyltransf_1"/>
    <property type="match status" value="1"/>
</dbReference>
<reference evidence="4" key="1">
    <citation type="journal article" date="2021" name="PeerJ">
        <title>Extensive microbial diversity within the chicken gut microbiome revealed by metagenomics and culture.</title>
        <authorList>
            <person name="Gilroy R."/>
            <person name="Ravi A."/>
            <person name="Getino M."/>
            <person name="Pursley I."/>
            <person name="Horton D.L."/>
            <person name="Alikhan N.F."/>
            <person name="Baker D."/>
            <person name="Gharbi K."/>
            <person name="Hall N."/>
            <person name="Watson M."/>
            <person name="Adriaenssens E.M."/>
            <person name="Foster-Nyarko E."/>
            <person name="Jarju S."/>
            <person name="Secka A."/>
            <person name="Antonio M."/>
            <person name="Oren A."/>
            <person name="Chaudhuri R.R."/>
            <person name="La Ragione R."/>
            <person name="Hildebrand F."/>
            <person name="Pallen M.J."/>
        </authorList>
    </citation>
    <scope>NUCLEOTIDE SEQUENCE</scope>
    <source>
        <strain evidence="4">ChiGjej5B5-22894</strain>
    </source>
</reference>
<feature type="domain" description="N-acetyltransferase" evidence="3">
    <location>
        <begin position="79"/>
        <end position="241"/>
    </location>
</feature>
<gene>
    <name evidence="4" type="ORF">K8V81_02900</name>
</gene>
<sequence>MNDSQGRARSEHMAERVRAHYLVARDRGVHEVRALQDIAVELELSLADCATAVGREDLLDAAGSSWMLAPSPPPTPGQLVIRPCTVDDLGDLTAQWPVPGGVHEAHHARQLRGDAAYLVAWRDTTPLGSVVLRRDGYTGERGRAAHPESVEICHLQVREEHRGQGVGTALIAAAEHEALRHGHRVVAMGAADDSPGALRLYERLGYRATGIVDVTEYDWVGEDGVVHHAREHDQLLLKNLTSG</sequence>
<evidence type="ECO:0000313" key="4">
    <source>
        <dbReference type="EMBL" id="HJG90654.1"/>
    </source>
</evidence>
<dbReference type="GO" id="GO:0016747">
    <property type="term" value="F:acyltransferase activity, transferring groups other than amino-acyl groups"/>
    <property type="evidence" value="ECO:0007669"/>
    <property type="project" value="InterPro"/>
</dbReference>
<dbReference type="InterPro" id="IPR016181">
    <property type="entry name" value="Acyl_CoA_acyltransferase"/>
</dbReference>
<dbReference type="PANTHER" id="PTHR43877:SF2">
    <property type="entry name" value="AMINOALKYLPHOSPHONATE N-ACETYLTRANSFERASE-RELATED"/>
    <property type="match status" value="1"/>
</dbReference>
<evidence type="ECO:0000259" key="3">
    <source>
        <dbReference type="PROSITE" id="PS51186"/>
    </source>
</evidence>
<accession>A0A921SWL8</accession>
<dbReference type="SUPFAM" id="SSF55729">
    <property type="entry name" value="Acyl-CoA N-acyltransferases (Nat)"/>
    <property type="match status" value="1"/>
</dbReference>
<reference evidence="4" key="2">
    <citation type="submission" date="2021-09" db="EMBL/GenBank/DDBJ databases">
        <authorList>
            <person name="Gilroy R."/>
        </authorList>
    </citation>
    <scope>NUCLEOTIDE SEQUENCE</scope>
    <source>
        <strain evidence="4">ChiGjej5B5-22894</strain>
    </source>
</reference>
<keyword evidence="2" id="KW-0012">Acyltransferase</keyword>
<name>A0A921SWL8_9MICO</name>
<dbReference type="CDD" id="cd04301">
    <property type="entry name" value="NAT_SF"/>
    <property type="match status" value="1"/>
</dbReference>
<protein>
    <submittedName>
        <fullName evidence="4">GNAT family N-acetyltransferase</fullName>
    </submittedName>
</protein>
<dbReference type="Gene3D" id="3.40.630.30">
    <property type="match status" value="1"/>
</dbReference>
<comment type="caution">
    <text evidence="4">The sequence shown here is derived from an EMBL/GenBank/DDBJ whole genome shotgun (WGS) entry which is preliminary data.</text>
</comment>
<proteinExistence type="predicted"/>
<dbReference type="PROSITE" id="PS51186">
    <property type="entry name" value="GNAT"/>
    <property type="match status" value="1"/>
</dbReference>
<evidence type="ECO:0000256" key="2">
    <source>
        <dbReference type="ARBA" id="ARBA00023315"/>
    </source>
</evidence>
<dbReference type="Proteomes" id="UP000742460">
    <property type="component" value="Unassembled WGS sequence"/>
</dbReference>
<dbReference type="PANTHER" id="PTHR43877">
    <property type="entry name" value="AMINOALKYLPHOSPHONATE N-ACETYLTRANSFERASE-RELATED-RELATED"/>
    <property type="match status" value="1"/>
</dbReference>
<dbReference type="EMBL" id="DYUE01000075">
    <property type="protein sequence ID" value="HJG90654.1"/>
    <property type="molecule type" value="Genomic_DNA"/>
</dbReference>
<dbReference type="AlphaFoldDB" id="A0A921SWL8"/>
<dbReference type="InterPro" id="IPR000182">
    <property type="entry name" value="GNAT_dom"/>
</dbReference>
<dbReference type="InterPro" id="IPR050832">
    <property type="entry name" value="Bact_Acetyltransf"/>
</dbReference>
<keyword evidence="1" id="KW-0808">Transferase</keyword>
<evidence type="ECO:0000313" key="5">
    <source>
        <dbReference type="Proteomes" id="UP000742460"/>
    </source>
</evidence>
<organism evidence="4 5">
    <name type="scientific">Brachybacterium massiliense</name>
    <dbReference type="NCBI Taxonomy" id="1755098"/>
    <lineage>
        <taxon>Bacteria</taxon>
        <taxon>Bacillati</taxon>
        <taxon>Actinomycetota</taxon>
        <taxon>Actinomycetes</taxon>
        <taxon>Micrococcales</taxon>
        <taxon>Dermabacteraceae</taxon>
        <taxon>Brachybacterium</taxon>
    </lineage>
</organism>